<proteinExistence type="predicted"/>
<dbReference type="InterPro" id="IPR018306">
    <property type="entry name" value="Phage_T5_Orf172_DNA-bd"/>
</dbReference>
<reference evidence="3" key="1">
    <citation type="submission" date="2022-08" db="EMBL/GenBank/DDBJ databases">
        <title>Genomic Encyclopedia of Type Strains, Phase V (KMG-V): Genome sequencing to study the core and pangenomes of soil and plant-associated prokaryotes.</title>
        <authorList>
            <person name="Whitman W."/>
        </authorList>
    </citation>
    <scope>NUCLEOTIDE SEQUENCE</scope>
    <source>
        <strain evidence="3">SP2017</strain>
    </source>
</reference>
<keyword evidence="1" id="KW-1133">Transmembrane helix</keyword>
<dbReference type="SMART" id="SM00974">
    <property type="entry name" value="T5orf172"/>
    <property type="match status" value="1"/>
</dbReference>
<dbReference type="Pfam" id="PF10544">
    <property type="entry name" value="T5orf172"/>
    <property type="match status" value="1"/>
</dbReference>
<protein>
    <recommendedName>
        <fullName evidence="2">Bacteriophage T5 Orf172 DNA-binding domain-containing protein</fullName>
    </recommendedName>
</protein>
<feature type="transmembrane region" description="Helical" evidence="1">
    <location>
        <begin position="20"/>
        <end position="40"/>
    </location>
</feature>
<dbReference type="Proteomes" id="UP001155010">
    <property type="component" value="Unassembled WGS sequence"/>
</dbReference>
<gene>
    <name evidence="3" type="ORF">GGP83_003372</name>
</gene>
<organism evidence="3 4">
    <name type="scientific">Salinibacter ruber</name>
    <dbReference type="NCBI Taxonomy" id="146919"/>
    <lineage>
        <taxon>Bacteria</taxon>
        <taxon>Pseudomonadati</taxon>
        <taxon>Rhodothermota</taxon>
        <taxon>Rhodothermia</taxon>
        <taxon>Rhodothermales</taxon>
        <taxon>Salinibacteraceae</taxon>
        <taxon>Salinibacter</taxon>
    </lineage>
</organism>
<evidence type="ECO:0000259" key="2">
    <source>
        <dbReference type="SMART" id="SM00974"/>
    </source>
</evidence>
<dbReference type="EMBL" id="JANUBB010000025">
    <property type="protein sequence ID" value="MCS3953397.1"/>
    <property type="molecule type" value="Genomic_DNA"/>
</dbReference>
<keyword evidence="1" id="KW-0472">Membrane</keyword>
<name>A0A9X2UC25_9BACT</name>
<evidence type="ECO:0000256" key="1">
    <source>
        <dbReference type="SAM" id="Phobius"/>
    </source>
</evidence>
<evidence type="ECO:0000313" key="4">
    <source>
        <dbReference type="Proteomes" id="UP001155010"/>
    </source>
</evidence>
<comment type="caution">
    <text evidence="3">The sequence shown here is derived from an EMBL/GenBank/DDBJ whole genome shotgun (WGS) entry which is preliminary data.</text>
</comment>
<dbReference type="RefSeq" id="WP_259221453.1">
    <property type="nucleotide sequence ID" value="NZ_JANTZV010000023.1"/>
</dbReference>
<evidence type="ECO:0000313" key="3">
    <source>
        <dbReference type="EMBL" id="MCS3953397.1"/>
    </source>
</evidence>
<dbReference type="AlphaFoldDB" id="A0A9X2UC25"/>
<feature type="domain" description="Bacteriophage T5 Orf172 DNA-binding" evidence="2">
    <location>
        <begin position="67"/>
        <end position="146"/>
    </location>
</feature>
<keyword evidence="1" id="KW-0812">Transmembrane</keyword>
<sequence length="148" mass="16648">MLFVSINIWLAEKYNRPKTTVIVASLFVGWIVTIYLLLIGKDKKSDGKTKSESRSTFVGSVYVLKNPALSDVVKIGYTKRSAQKRARELSGTGVPGEWHVAYEIGTNRPKRVEKKVHRKFSHRKVRDGGEFFKVSPEKAARVIKNVAG</sequence>
<accession>A0A9X2UC25</accession>